<proteinExistence type="predicted"/>
<accession>A0ACB7SPN1</accession>
<dbReference type="EMBL" id="CM023483">
    <property type="protein sequence ID" value="KAH6935901.1"/>
    <property type="molecule type" value="Genomic_DNA"/>
</dbReference>
<evidence type="ECO:0000313" key="1">
    <source>
        <dbReference type="EMBL" id="KAH6935901.1"/>
    </source>
</evidence>
<organism evidence="1 2">
    <name type="scientific">Hyalomma asiaticum</name>
    <name type="common">Tick</name>
    <dbReference type="NCBI Taxonomy" id="266040"/>
    <lineage>
        <taxon>Eukaryota</taxon>
        <taxon>Metazoa</taxon>
        <taxon>Ecdysozoa</taxon>
        <taxon>Arthropoda</taxon>
        <taxon>Chelicerata</taxon>
        <taxon>Arachnida</taxon>
        <taxon>Acari</taxon>
        <taxon>Parasitiformes</taxon>
        <taxon>Ixodida</taxon>
        <taxon>Ixodoidea</taxon>
        <taxon>Ixodidae</taxon>
        <taxon>Hyalomminae</taxon>
        <taxon>Hyalomma</taxon>
    </lineage>
</organism>
<reference evidence="1" key="1">
    <citation type="submission" date="2020-05" db="EMBL/GenBank/DDBJ databases">
        <title>Large-scale comparative analyses of tick genomes elucidate their genetic diversity and vector capacities.</title>
        <authorList>
            <person name="Jia N."/>
            <person name="Wang J."/>
            <person name="Shi W."/>
            <person name="Du L."/>
            <person name="Sun Y."/>
            <person name="Zhan W."/>
            <person name="Jiang J."/>
            <person name="Wang Q."/>
            <person name="Zhang B."/>
            <person name="Ji P."/>
            <person name="Sakyi L.B."/>
            <person name="Cui X."/>
            <person name="Yuan T."/>
            <person name="Jiang B."/>
            <person name="Yang W."/>
            <person name="Lam T.T.-Y."/>
            <person name="Chang Q."/>
            <person name="Ding S."/>
            <person name="Wang X."/>
            <person name="Zhu J."/>
            <person name="Ruan X."/>
            <person name="Zhao L."/>
            <person name="Wei J."/>
            <person name="Que T."/>
            <person name="Du C."/>
            <person name="Cheng J."/>
            <person name="Dai P."/>
            <person name="Han X."/>
            <person name="Huang E."/>
            <person name="Gao Y."/>
            <person name="Liu J."/>
            <person name="Shao H."/>
            <person name="Ye R."/>
            <person name="Li L."/>
            <person name="Wei W."/>
            <person name="Wang X."/>
            <person name="Wang C."/>
            <person name="Yang T."/>
            <person name="Huo Q."/>
            <person name="Li W."/>
            <person name="Guo W."/>
            <person name="Chen H."/>
            <person name="Zhou L."/>
            <person name="Ni X."/>
            <person name="Tian J."/>
            <person name="Zhou Y."/>
            <person name="Sheng Y."/>
            <person name="Liu T."/>
            <person name="Pan Y."/>
            <person name="Xia L."/>
            <person name="Li J."/>
            <person name="Zhao F."/>
            <person name="Cao W."/>
        </authorList>
    </citation>
    <scope>NUCLEOTIDE SEQUENCE</scope>
    <source>
        <strain evidence="1">Hyas-2018</strain>
    </source>
</reference>
<name>A0ACB7SPN1_HYAAI</name>
<sequence>MSSALTLCQESAVGRHDIRTGPEQTYNTDYIEGNGFLVNPCTASDCICAKDILLQLKEQVIDNLSTNNKRAILELDVRGASDIVSHAAILQRLSDANCGTKMDGYVSSFLTGRTASLRVAHHKTEKINKLEQGSP</sequence>
<evidence type="ECO:0000313" key="2">
    <source>
        <dbReference type="Proteomes" id="UP000821845"/>
    </source>
</evidence>
<keyword evidence="2" id="KW-1185">Reference proteome</keyword>
<gene>
    <name evidence="1" type="ORF">HPB50_011438</name>
</gene>
<protein>
    <submittedName>
        <fullName evidence="1">Uncharacterized protein</fullName>
    </submittedName>
</protein>
<dbReference type="Proteomes" id="UP000821845">
    <property type="component" value="Chromosome 3"/>
</dbReference>
<comment type="caution">
    <text evidence="1">The sequence shown here is derived from an EMBL/GenBank/DDBJ whole genome shotgun (WGS) entry which is preliminary data.</text>
</comment>